<dbReference type="EMBL" id="JALGBI010000001">
    <property type="protein sequence ID" value="MCJ0762646.1"/>
    <property type="molecule type" value="Genomic_DNA"/>
</dbReference>
<protein>
    <submittedName>
        <fullName evidence="1">Uncharacterized protein</fullName>
    </submittedName>
</protein>
<evidence type="ECO:0000313" key="1">
    <source>
        <dbReference type="EMBL" id="MCJ0762646.1"/>
    </source>
</evidence>
<comment type="caution">
    <text evidence="1">The sequence shown here is derived from an EMBL/GenBank/DDBJ whole genome shotgun (WGS) entry which is preliminary data.</text>
</comment>
<keyword evidence="2" id="KW-1185">Reference proteome</keyword>
<name>A0A9X1VRT0_9BURK</name>
<sequence>MIFEKPGTDGELDVVSSYRVGFTCTTGAIDSVCIKYTMRDGICRLSYWPLNVFQEFLRSIEYYSESHYDGSDLQRASEDSEYARQLPARHPVHTLNNERPELTQEDYFTARDVFYVASLAVADQGDAICTECTFANGTRRVEVLPAYIAMNLCGAMKASVDLSGLVGAKPGGTA</sequence>
<evidence type="ECO:0000313" key="2">
    <source>
        <dbReference type="Proteomes" id="UP001139447"/>
    </source>
</evidence>
<dbReference type="AlphaFoldDB" id="A0A9X1VRT0"/>
<reference evidence="1" key="1">
    <citation type="submission" date="2022-03" db="EMBL/GenBank/DDBJ databases">
        <authorList>
            <person name="Woo C.Y."/>
        </authorList>
    </citation>
    <scope>NUCLEOTIDE SEQUENCE</scope>
    <source>
        <strain evidence="1">CYS-02</strain>
    </source>
</reference>
<accession>A0A9X1VRT0</accession>
<proteinExistence type="predicted"/>
<dbReference type="Proteomes" id="UP001139447">
    <property type="component" value="Unassembled WGS sequence"/>
</dbReference>
<dbReference type="RefSeq" id="WP_243305087.1">
    <property type="nucleotide sequence ID" value="NZ_JALGBI010000001.1"/>
</dbReference>
<gene>
    <name evidence="1" type="ORF">MMF98_05410</name>
</gene>
<organism evidence="1 2">
    <name type="scientific">Variovorax terrae</name>
    <dbReference type="NCBI Taxonomy" id="2923278"/>
    <lineage>
        <taxon>Bacteria</taxon>
        <taxon>Pseudomonadati</taxon>
        <taxon>Pseudomonadota</taxon>
        <taxon>Betaproteobacteria</taxon>
        <taxon>Burkholderiales</taxon>
        <taxon>Comamonadaceae</taxon>
        <taxon>Variovorax</taxon>
    </lineage>
</organism>